<keyword evidence="5 8" id="KW-0175">Coiled coil</keyword>
<feature type="coiled-coil region" evidence="8">
    <location>
        <begin position="1052"/>
        <end position="1103"/>
    </location>
</feature>
<feature type="coiled-coil region" evidence="8">
    <location>
        <begin position="2051"/>
        <end position="2092"/>
    </location>
</feature>
<gene>
    <name evidence="11" type="ORF">MAR_017018</name>
</gene>
<keyword evidence="6" id="KW-0206">Cytoskeleton</keyword>
<feature type="coiled-coil region" evidence="8">
    <location>
        <begin position="1198"/>
        <end position="1308"/>
    </location>
</feature>
<dbReference type="Proteomes" id="UP001164746">
    <property type="component" value="Chromosome 6"/>
</dbReference>
<feature type="coiled-coil region" evidence="8">
    <location>
        <begin position="620"/>
        <end position="654"/>
    </location>
</feature>
<keyword evidence="3" id="KW-0963">Cytoplasm</keyword>
<accession>A0ABY7EDE7</accession>
<evidence type="ECO:0000256" key="6">
    <source>
        <dbReference type="ARBA" id="ARBA00023212"/>
    </source>
</evidence>
<evidence type="ECO:0000256" key="7">
    <source>
        <dbReference type="ARBA" id="ARBA00023273"/>
    </source>
</evidence>
<name>A0ABY7EDE7_MYAAR</name>
<dbReference type="PANTHER" id="PTHR18879">
    <property type="entry name" value="CENTROSOMAL PROTEIN OF 290 KDA"/>
    <property type="match status" value="1"/>
</dbReference>
<evidence type="ECO:0000313" key="11">
    <source>
        <dbReference type="EMBL" id="WAR07060.1"/>
    </source>
</evidence>
<evidence type="ECO:0000256" key="8">
    <source>
        <dbReference type="SAM" id="Coils"/>
    </source>
</evidence>
<feature type="coiled-coil region" evidence="8">
    <location>
        <begin position="709"/>
        <end position="750"/>
    </location>
</feature>
<evidence type="ECO:0000256" key="4">
    <source>
        <dbReference type="ARBA" id="ARBA00022794"/>
    </source>
</evidence>
<feature type="compositionally biased region" description="Basic and acidic residues" evidence="9">
    <location>
        <begin position="1909"/>
        <end position="1944"/>
    </location>
</feature>
<evidence type="ECO:0000256" key="5">
    <source>
        <dbReference type="ARBA" id="ARBA00023054"/>
    </source>
</evidence>
<dbReference type="EMBL" id="CP111017">
    <property type="protein sequence ID" value="WAR07060.1"/>
    <property type="molecule type" value="Genomic_DNA"/>
</dbReference>
<dbReference type="PANTHER" id="PTHR18879:SF20">
    <property type="entry name" value="CENTROSOMAL PROTEIN OF 290 KDA"/>
    <property type="match status" value="1"/>
</dbReference>
<dbReference type="InterPro" id="IPR032321">
    <property type="entry name" value="Cep209_CC5"/>
</dbReference>
<feature type="coiled-coil region" evidence="8">
    <location>
        <begin position="479"/>
        <end position="555"/>
    </location>
</feature>
<feature type="coiled-coil region" evidence="8">
    <location>
        <begin position="1662"/>
        <end position="1743"/>
    </location>
</feature>
<comment type="subcellular location">
    <subcellularLocation>
        <location evidence="1">Cytoplasm</location>
        <location evidence="1">Cytoskeleton</location>
        <location evidence="1">Cilium basal body</location>
    </subcellularLocation>
    <subcellularLocation>
        <location evidence="2">Cytoplasm</location>
        <location evidence="2">Cytoskeleton</location>
        <location evidence="2">Microtubule organizing center</location>
        <location evidence="2">Centrosome</location>
    </subcellularLocation>
</comment>
<feature type="coiled-coil region" evidence="8">
    <location>
        <begin position="936"/>
        <end position="1008"/>
    </location>
</feature>
<sequence length="2413" mass="279128">MAPLDWDKIMGADPAKLSDDDADTFFEELVGYDPKENDPEKLKQLFKVTRGVMKARHDQVEEMMEEMEKETKASKKKEQELLKHQKELDKKIQDLEKYGGEGTGGSLSTRKFRDDMQDLDKQNEELKQDIRDLKQELATERRTAEKYSERISDVEKELKELREENDQQRQDITEYKLQLQTQRNMMMARNDDTDMASKLKKKNKDLSEAMEELQNLTDERDMLQKHVEDLNEKLLSAITEMEKTTEDCAKLKKVLQQSDSIQDKLREDNEILRSKVADLTEQLASKTDADDAIMVAVDNKIEEWRMILEDKDQAILEQQDQIFRLREQLVSANMDSDKASVQALTKVIREKDQQIQELTEQIRTYTDDIDKNAALIEDLKAMVERTGKGPAVERQQLAIRELKAKLEHETQKNKEFERDVRYAEDDAKAKDKEMTEALERMRQYEAGEYGLAEAVQEIKDGKKQVNIRDKQIEELTQYINKSEMTINDLCDENEDLRGRLGLDPRKPIDLTQFRSDKAKRSEGDKATVIMLQKEIEDLEEERINLKQKIRKMAQQLGHRAVALGLTAEDMIAVHDYTETLKEKRKPESAATVIKREVYMKESEMRKSEYDQDIRENFREMDRLYSENAQMKAKMEQLDEENQGLEAGLKEVMEAMKKYGISRDGGVEMEKGEREVAEMQFPALERMLAAIEAKSVLGRHDTSLFLKAQMDNLQGRNDELRLAIREIRHEANKSSLELDKAMEKVGQMEEELKSVKGPGGGGAGFFKPLSLPENMATTSAEVIASLNEHLVTVLQELHVKDEALTKTEGKLEDYKRKYAVVRHQQGLLYADYLKDKQRLLDSLNKDESEIKRRLSDMSRRITVYRVNEKALTRRYQAMEEVDGKHRKEINRLKNEMVAMEQAVVERMGYLQRYKDIAAFKIQGLQKGLEESVPSTDLDEANKKYHELTEKYRDLLEKGNNLVLKAEMLTGLEIEVKRMATENEELKKTMTLDKEKLHALEAALNELHRKGVTEGTEIKGITDADVISVSKKITTLEMKELNERQRAEHAVNMYEQQKSILHNLETRNKDLEDKFAEITKSNLELQKIERDLRDELSNGKQIQNQHEFVLWRYGNNFLISNHDTDTCNSVPKLLQEVTDVASSQVRSLEMQHISQEKEVKSLRQQLLDFQVQSDEKTIIGKLHRHIVQLQVSEGTAVRKLEESRRKVTKLEAMVLRLEQKIDDKENTLFHKQKESQNKVQYLKRNLHDLRLQFAGAIPLSKQEKFSKNLLQLQTDKAALEEELRNTRKTKEDMEDRLAALELQHRSLQELMLTLKDGRGAAKVKEWHGKMDNLRLEELKHRRHITKLQQQITYLEGIIRTQEGNVAEFEAENVRLTQEFEDRQLRWEHREVELERQIATLESQSAQIAGAAAKFEEAVGSLPDSKLPVANQLEQAISTIKSNVRVILDTQADSKRLKQRNEELLKHNREIEKALVARDKVIADLRLRMPATAERDEIILRAQSTANTEAELNKAAHDRNFESAQSMKVAQSTMASLQARIQQKEETICKYQDLLRQARDDMQDMNKRHEKELRAMQQKIHMNTDAAFSKFKEAAHQIMTQKLAQPFTNKQVSRLNELEDQVVEQENALAAMAEKLRSRDEDIISLRTRLQDQNVQYAGEKQTVVGQLRHELDKKQTDIDRLQKTVEDQGRDIELLNAELSAAKDANSRAPTSTMKNMVERLKNQLALKEKQHQALSKALTELRADMVTQAQAQVRAHTDQGEQEVNVQRIVDKHTKELGDQIEDLQSTVERQRKEAKKRKDKEQTLQADIDDLREELAQKEKSVSKLKGDKHRLESEIEDLERKVERMSTMKSQKTGEENTKKEMDELRRQVRMMEAELKRKSQVPEKPYELKKVESPKDPPPKGSGGSDDLIRWEEGKKWQKTVEKMRGKIKERDTEKEQLERRNVNLGGKAAPAPPLTSHQPYKPDHQLEALKNQNYQLQEQISELHRELVQAREVPAVEERLRSQLAGNLDTMERVAAQKTHATSSSPNEGTGGDQQVLLGKTQGLQKQVLKLSEENIELKFEAEQAKKDIPRLKDRITDLQRYVEALKSENSQLLAGDGTNRSMDSSGSSVRRKVVERVQSENEQLKKAPGVVSNEKLHNLQLENDGLKSQLEELRQRVGSTLSERYTSQQKGTAKMMNDYEKMRKDLMREMDTNEKLRANMTSLEIKVEQQKSRLTESKTRLQIEESKDEGTGGEGRGWKSAVVTRMYEDRVKTLETDLEKKVAVLERLPPGSSVSEVDLARDYQQSRLTIDRLENEKKELAHELSMARRQAGTSNISEDIFTKANSYDKAMSENIELGLQLKTTMLERDKLKLEVDRLRKELGNFGPDFFEEIEDLKFNYKQSVEKNFSLEDKLRQISTQYGISIPGLK</sequence>
<evidence type="ECO:0000256" key="1">
    <source>
        <dbReference type="ARBA" id="ARBA00004120"/>
    </source>
</evidence>
<keyword evidence="7" id="KW-0966">Cell projection</keyword>
<feature type="region of interest" description="Disordered" evidence="9">
    <location>
        <begin position="1875"/>
        <end position="1964"/>
    </location>
</feature>
<feature type="coiled-coil region" evidence="8">
    <location>
        <begin position="392"/>
        <end position="426"/>
    </location>
</feature>
<feature type="coiled-coil region" evidence="8">
    <location>
        <begin position="1524"/>
        <end position="1576"/>
    </location>
</feature>
<feature type="coiled-coil region" evidence="8">
    <location>
        <begin position="2280"/>
        <end position="2314"/>
    </location>
</feature>
<evidence type="ECO:0000313" key="12">
    <source>
        <dbReference type="Proteomes" id="UP001164746"/>
    </source>
</evidence>
<keyword evidence="12" id="KW-1185">Reference proteome</keyword>
<proteinExistence type="predicted"/>
<feature type="coiled-coil region" evidence="8">
    <location>
        <begin position="832"/>
        <end position="894"/>
    </location>
</feature>
<dbReference type="Pfam" id="PF16574">
    <property type="entry name" value="CEP209_CC5"/>
    <property type="match status" value="1"/>
</dbReference>
<reference evidence="11" key="1">
    <citation type="submission" date="2022-11" db="EMBL/GenBank/DDBJ databases">
        <title>Centuries of genome instability and evolution in soft-shell clam transmissible cancer (bioRxiv).</title>
        <authorList>
            <person name="Hart S.F.M."/>
            <person name="Yonemitsu M.A."/>
            <person name="Giersch R.M."/>
            <person name="Beal B.F."/>
            <person name="Arriagada G."/>
            <person name="Davis B.W."/>
            <person name="Ostrander E.A."/>
            <person name="Goff S.P."/>
            <person name="Metzger M.J."/>
        </authorList>
    </citation>
    <scope>NUCLEOTIDE SEQUENCE</scope>
    <source>
        <strain evidence="11">MELC-2E11</strain>
        <tissue evidence="11">Siphon/mantle</tissue>
    </source>
</reference>
<feature type="coiled-coil region" evidence="8">
    <location>
        <begin position="1969"/>
        <end position="1996"/>
    </location>
</feature>
<feature type="domain" description="Centrosomal protein of 290kDa coiled-coil region" evidence="10">
    <location>
        <begin position="1267"/>
        <end position="1393"/>
    </location>
</feature>
<feature type="coiled-coil region" evidence="8">
    <location>
        <begin position="2140"/>
        <end position="2224"/>
    </location>
</feature>
<evidence type="ECO:0000256" key="2">
    <source>
        <dbReference type="ARBA" id="ARBA00004300"/>
    </source>
</evidence>
<evidence type="ECO:0000256" key="9">
    <source>
        <dbReference type="SAM" id="MobiDB-lite"/>
    </source>
</evidence>
<organism evidence="11 12">
    <name type="scientific">Mya arenaria</name>
    <name type="common">Soft-shell clam</name>
    <dbReference type="NCBI Taxonomy" id="6604"/>
    <lineage>
        <taxon>Eukaryota</taxon>
        <taxon>Metazoa</taxon>
        <taxon>Spiralia</taxon>
        <taxon>Lophotrochozoa</taxon>
        <taxon>Mollusca</taxon>
        <taxon>Bivalvia</taxon>
        <taxon>Autobranchia</taxon>
        <taxon>Heteroconchia</taxon>
        <taxon>Euheterodonta</taxon>
        <taxon>Imparidentia</taxon>
        <taxon>Neoheterodontei</taxon>
        <taxon>Myida</taxon>
        <taxon>Myoidea</taxon>
        <taxon>Myidae</taxon>
        <taxon>Mya</taxon>
    </lineage>
</organism>
<feature type="compositionally biased region" description="Basic and acidic residues" evidence="9">
    <location>
        <begin position="1875"/>
        <end position="1900"/>
    </location>
</feature>
<evidence type="ECO:0000259" key="10">
    <source>
        <dbReference type="Pfam" id="PF16574"/>
    </source>
</evidence>
<keyword evidence="4" id="KW-0970">Cilium biogenesis/degradation</keyword>
<feature type="coiled-coil region" evidence="8">
    <location>
        <begin position="1605"/>
        <end position="1632"/>
    </location>
</feature>
<dbReference type="InterPro" id="IPR026201">
    <property type="entry name" value="Cep290"/>
</dbReference>
<protein>
    <submittedName>
        <fullName evidence="11">CE290-like protein</fullName>
    </submittedName>
</protein>
<evidence type="ECO:0000256" key="3">
    <source>
        <dbReference type="ARBA" id="ARBA00022490"/>
    </source>
</evidence>
<feature type="coiled-coil region" evidence="8">
    <location>
        <begin position="50"/>
        <end position="368"/>
    </location>
</feature>